<sequence length="644" mass="74165">MKLTSVFFLTVTGLTTALPILEGRDSGNHLIESIKKATNEIENVNARTIDNVNKRDFNSFIEGVKDTGNDIKNVFNPDKRDFIDDVTKFGNQLMSLSARDFDRTEIIRLILQSLESLDLKESFNTLTRESNVDLEIEEIRSLKSAIINGQWNLSIQLLEQLNLDDNNLKSSMELIYVQQYKELLSSGNDQKAIQVLRNYLTPLLHDQNDKIKQLSCLLMSPFLIDNLKQSRSIVLKDLENFIQSDLLLPNNRLFTLLNQSIQYQSDNFFYVSNTNEVSLLNDLKNDSLSFPNYNNSLIKAHKDEIWHCSFTKDETYFATASKDKSIIIWSIDYTNNSIKKIKHLKDFDQDVSVIKFSNDQSTFIIAIENVLIFYETVNYTVKFKSDDQHDETISNLLFTFDDSILYSTALDQKLLEWDLNGNLLYKWDQLPIRITDSLLTPNNKSIILIGPDGPQPTLSPDGTLSYTEEMRRLMIYDLTTRDCIWQIEMKNEISSLSVSLDSSQLLFNYAPNELQLWDLNNRCLIKKLYGHRQSQHVIKSSFGGYNENFIISGSEDSNIYVWHRKSGKLIQILKGHQIGCVNSITWLSNKPLICSVGDDSFIRFWSTKDSNQVQLNFINDDNDSVHYQDGSNSDNEENINMTDD</sequence>
<dbReference type="SUPFAM" id="SSF50978">
    <property type="entry name" value="WD40 repeat-like"/>
    <property type="match status" value="1"/>
</dbReference>
<dbReference type="InterPro" id="IPR001680">
    <property type="entry name" value="WD40_rpt"/>
</dbReference>
<dbReference type="eggNOG" id="KOG0293">
    <property type="taxonomic scope" value="Eukaryota"/>
</dbReference>
<dbReference type="STRING" id="671144.I4YG85"/>
<reference evidence="6 7" key="1">
    <citation type="journal article" date="2012" name="Fungal Genet. Biol.">
        <title>The genome of the xerotolerant mold Wallemia sebi reveals adaptations to osmotic stress and suggests cryptic sexual reproduction.</title>
        <authorList>
            <person name="Padamsee M."/>
            <person name="Kumar T.K.A."/>
            <person name="Riley R."/>
            <person name="Binder M."/>
            <person name="Boyd A."/>
            <person name="Calvo A.M."/>
            <person name="Furukawa K."/>
            <person name="Hesse C."/>
            <person name="Hohmann S."/>
            <person name="James T.Y."/>
            <person name="LaButti K."/>
            <person name="Lapidus A."/>
            <person name="Lindquist E."/>
            <person name="Lucas S."/>
            <person name="Miller K."/>
            <person name="Shantappa S."/>
            <person name="Grigoriev I.V."/>
            <person name="Hibbett D.S."/>
            <person name="McLaughlin D.J."/>
            <person name="Spatafora J.W."/>
            <person name="Aime M.C."/>
        </authorList>
    </citation>
    <scope>NUCLEOTIDE SEQUENCE [LARGE SCALE GENOMIC DNA]</scope>
    <source>
        <strain evidence="7">ATCC MYA-4683 / CBS 633.66</strain>
    </source>
</reference>
<feature type="domain" description="CTLH" evidence="5">
    <location>
        <begin position="135"/>
        <end position="191"/>
    </location>
</feature>
<dbReference type="InParanoid" id="I4YG85"/>
<dbReference type="PROSITE" id="PS50896">
    <property type="entry name" value="LISH"/>
    <property type="match status" value="1"/>
</dbReference>
<dbReference type="InterPro" id="IPR015943">
    <property type="entry name" value="WD40/YVTN_repeat-like_dom_sf"/>
</dbReference>
<dbReference type="Proteomes" id="UP000005242">
    <property type="component" value="Unassembled WGS sequence"/>
</dbReference>
<dbReference type="PROSITE" id="PS50897">
    <property type="entry name" value="CTLH"/>
    <property type="match status" value="1"/>
</dbReference>
<dbReference type="Pfam" id="PF00400">
    <property type="entry name" value="WD40"/>
    <property type="match status" value="3"/>
</dbReference>
<name>I4YG85_WALMC</name>
<dbReference type="InterPro" id="IPR051350">
    <property type="entry name" value="WD_repeat-ST_regulator"/>
</dbReference>
<dbReference type="Gene3D" id="2.130.10.10">
    <property type="entry name" value="YVTN repeat-like/Quinoprotein amine dehydrogenase"/>
    <property type="match status" value="2"/>
</dbReference>
<evidence type="ECO:0000313" key="7">
    <source>
        <dbReference type="Proteomes" id="UP000005242"/>
    </source>
</evidence>
<feature type="signal peptide" evidence="4">
    <location>
        <begin position="1"/>
        <end position="17"/>
    </location>
</feature>
<dbReference type="KEGG" id="wse:WALSEDRAFT_27671"/>
<dbReference type="AlphaFoldDB" id="I4YG85"/>
<organism evidence="6 7">
    <name type="scientific">Wallemia mellicola (strain ATCC MYA-4683 / CBS 633.66)</name>
    <name type="common">Wallemia sebi (CBS 633.66)</name>
    <dbReference type="NCBI Taxonomy" id="671144"/>
    <lineage>
        <taxon>Eukaryota</taxon>
        <taxon>Fungi</taxon>
        <taxon>Dikarya</taxon>
        <taxon>Basidiomycota</taxon>
        <taxon>Wallemiomycotina</taxon>
        <taxon>Wallemiomycetes</taxon>
        <taxon>Wallemiales</taxon>
        <taxon>Wallemiaceae</taxon>
        <taxon>Wallemia</taxon>
    </lineage>
</organism>
<dbReference type="GO" id="GO:0043161">
    <property type="term" value="P:proteasome-mediated ubiquitin-dependent protein catabolic process"/>
    <property type="evidence" value="ECO:0007669"/>
    <property type="project" value="TreeGrafter"/>
</dbReference>
<dbReference type="Pfam" id="PF23627">
    <property type="entry name" value="LisH_WDR26"/>
    <property type="match status" value="1"/>
</dbReference>
<keyword evidence="1 3" id="KW-0853">WD repeat</keyword>
<dbReference type="InterPro" id="IPR036322">
    <property type="entry name" value="WD40_repeat_dom_sf"/>
</dbReference>
<protein>
    <submittedName>
        <fullName evidence="6">WD40 repeat-like protein</fullName>
    </submittedName>
</protein>
<feature type="repeat" description="WD" evidence="3">
    <location>
        <begin position="546"/>
        <end position="572"/>
    </location>
</feature>
<evidence type="ECO:0000256" key="3">
    <source>
        <dbReference type="PROSITE-ProRule" id="PRU00221"/>
    </source>
</evidence>
<accession>I4YG85</accession>
<keyword evidence="2" id="KW-0677">Repeat</keyword>
<dbReference type="RefSeq" id="XP_006957018.1">
    <property type="nucleotide sequence ID" value="XM_006956956.1"/>
</dbReference>
<dbReference type="SMART" id="SM00320">
    <property type="entry name" value="WD40"/>
    <property type="match status" value="6"/>
</dbReference>
<feature type="chain" id="PRO_5003697680" evidence="4">
    <location>
        <begin position="18"/>
        <end position="644"/>
    </location>
</feature>
<keyword evidence="7" id="KW-1185">Reference proteome</keyword>
<dbReference type="InterPro" id="IPR006595">
    <property type="entry name" value="CTLH_C"/>
</dbReference>
<gene>
    <name evidence="6" type="ORF">WALSEDRAFT_27671</name>
</gene>
<dbReference type="EMBL" id="JH668226">
    <property type="protein sequence ID" value="EIM22977.1"/>
    <property type="molecule type" value="Genomic_DNA"/>
</dbReference>
<evidence type="ECO:0000256" key="1">
    <source>
        <dbReference type="ARBA" id="ARBA00022574"/>
    </source>
</evidence>
<dbReference type="OrthoDB" id="972532at2759"/>
<evidence type="ECO:0000313" key="6">
    <source>
        <dbReference type="EMBL" id="EIM22977.1"/>
    </source>
</evidence>
<dbReference type="HOGENOM" id="CLU_000288_57_25_1"/>
<feature type="repeat" description="WD" evidence="3">
    <location>
        <begin position="298"/>
        <end position="332"/>
    </location>
</feature>
<evidence type="ECO:0000256" key="2">
    <source>
        <dbReference type="ARBA" id="ARBA00022737"/>
    </source>
</evidence>
<dbReference type="FunCoup" id="I4YG85">
    <property type="interactions" value="248"/>
</dbReference>
<dbReference type="PANTHER" id="PTHR22838">
    <property type="entry name" value="WD REPEAT PROTEIN 26-RELATED"/>
    <property type="match status" value="1"/>
</dbReference>
<keyword evidence="4" id="KW-0732">Signal</keyword>
<proteinExistence type="predicted"/>
<dbReference type="GO" id="GO:0034657">
    <property type="term" value="C:GID complex"/>
    <property type="evidence" value="ECO:0007669"/>
    <property type="project" value="TreeGrafter"/>
</dbReference>
<evidence type="ECO:0000259" key="5">
    <source>
        <dbReference type="PROSITE" id="PS50897"/>
    </source>
</evidence>
<dbReference type="OMA" id="GHISGCV"/>
<dbReference type="PROSITE" id="PS50294">
    <property type="entry name" value="WD_REPEATS_REGION"/>
    <property type="match status" value="1"/>
</dbReference>
<evidence type="ECO:0000256" key="4">
    <source>
        <dbReference type="SAM" id="SignalP"/>
    </source>
</evidence>
<dbReference type="InterPro" id="IPR006594">
    <property type="entry name" value="LisH"/>
</dbReference>
<dbReference type="GeneID" id="18471005"/>
<dbReference type="PROSITE" id="PS50082">
    <property type="entry name" value="WD_REPEATS_2"/>
    <property type="match status" value="2"/>
</dbReference>
<dbReference type="PANTHER" id="PTHR22838:SF0">
    <property type="entry name" value="WD REPEAT-CONTAINING PROTEIN 26"/>
    <property type="match status" value="1"/>
</dbReference>